<feature type="transmembrane region" description="Helical" evidence="1">
    <location>
        <begin position="152"/>
        <end position="169"/>
    </location>
</feature>
<dbReference type="AlphaFoldDB" id="A0A345NPP1"/>
<proteinExistence type="predicted"/>
<evidence type="ECO:0000313" key="3">
    <source>
        <dbReference type="Proteomes" id="UP000253790"/>
    </source>
</evidence>
<dbReference type="KEGG" id="orn:DV701_13510"/>
<evidence type="ECO:0000313" key="2">
    <source>
        <dbReference type="EMBL" id="AXH96999.1"/>
    </source>
</evidence>
<protein>
    <submittedName>
        <fullName evidence="2">Uncharacterized protein</fullName>
    </submittedName>
</protein>
<sequence>MGRTVAAALVVVVDGLRLLVRHWPVLVVLFLLGAAVRELVLWGSFVLSREHPVAASVTVTLAPLATLTALILMLRALLPSLRHVEGRPETMSQRMQVVSGALIPFLALYAAQGYLRDDMRRFVNETFSEEFRQTTFLTGSQMADRTIGTVDTPVLVATVVAALVLRWLVDRLDLPRRHAVFGFLAAWLEVVWLAFAAKSIATQWSGLWGWVLDRRAVDGVVGVWERLTGALGPVGGAVSSLTSWVWGVLGDFDVLVVVPLAWLVVGAVVYGSTLGDPVEPPEVPLPERVARRVRTLEELVAAARVRQRLSLLPDWLRDWLAQPIASFTSRFTSLGTGLRTLVRAGLVPMVTLCLVFLLARQSQLLVAWGLRAVLPSMEAELMVALAPYVDILFSGVSWVLVAVLVAAAVDRFLVLGATEKGVPEPATAGGALP</sequence>
<keyword evidence="1" id="KW-0812">Transmembrane</keyword>
<feature type="transmembrane region" description="Helical" evidence="1">
    <location>
        <begin position="385"/>
        <end position="409"/>
    </location>
</feature>
<keyword evidence="1" id="KW-0472">Membrane</keyword>
<keyword evidence="1" id="KW-1133">Transmembrane helix</keyword>
<organism evidence="2 3">
    <name type="scientific">Ornithinimicrobium avium</name>
    <dbReference type="NCBI Taxonomy" id="2283195"/>
    <lineage>
        <taxon>Bacteria</taxon>
        <taxon>Bacillati</taxon>
        <taxon>Actinomycetota</taxon>
        <taxon>Actinomycetes</taxon>
        <taxon>Micrococcales</taxon>
        <taxon>Ornithinimicrobiaceae</taxon>
        <taxon>Ornithinimicrobium</taxon>
    </lineage>
</organism>
<reference evidence="2 3" key="1">
    <citation type="submission" date="2018-07" db="EMBL/GenBank/DDBJ databases">
        <title>Complete genome sequencing of Ornithinimicrobium sp. AMA3305.</title>
        <authorList>
            <person name="Bae J.-W."/>
        </authorList>
    </citation>
    <scope>NUCLEOTIDE SEQUENCE [LARGE SCALE GENOMIC DNA]</scope>
    <source>
        <strain evidence="2 3">AMA3305</strain>
    </source>
</reference>
<feature type="transmembrane region" description="Helical" evidence="1">
    <location>
        <begin position="181"/>
        <end position="201"/>
    </location>
</feature>
<feature type="transmembrane region" description="Helical" evidence="1">
    <location>
        <begin position="340"/>
        <end position="359"/>
    </location>
</feature>
<feature type="transmembrane region" description="Helical" evidence="1">
    <location>
        <begin position="244"/>
        <end position="270"/>
    </location>
</feature>
<feature type="transmembrane region" description="Helical" evidence="1">
    <location>
        <begin position="95"/>
        <end position="115"/>
    </location>
</feature>
<dbReference type="EMBL" id="CP031229">
    <property type="protein sequence ID" value="AXH96999.1"/>
    <property type="molecule type" value="Genomic_DNA"/>
</dbReference>
<dbReference type="OrthoDB" id="3322395at2"/>
<evidence type="ECO:0000256" key="1">
    <source>
        <dbReference type="SAM" id="Phobius"/>
    </source>
</evidence>
<feature type="transmembrane region" description="Helical" evidence="1">
    <location>
        <begin position="53"/>
        <end position="74"/>
    </location>
</feature>
<keyword evidence="3" id="KW-1185">Reference proteome</keyword>
<gene>
    <name evidence="2" type="ORF">DV701_13510</name>
</gene>
<accession>A0A345NPP1</accession>
<name>A0A345NPP1_9MICO</name>
<dbReference type="Proteomes" id="UP000253790">
    <property type="component" value="Chromosome"/>
</dbReference>
<feature type="transmembrane region" description="Helical" evidence="1">
    <location>
        <begin position="25"/>
        <end position="47"/>
    </location>
</feature>